<feature type="transmembrane region" description="Helical" evidence="2">
    <location>
        <begin position="12"/>
        <end position="31"/>
    </location>
</feature>
<keyword evidence="2" id="KW-0812">Transmembrane</keyword>
<dbReference type="RefSeq" id="XP_060293343.1">
    <property type="nucleotide sequence ID" value="XM_060448049.1"/>
</dbReference>
<keyword evidence="2" id="KW-0472">Membrane</keyword>
<feature type="transmembrane region" description="Helical" evidence="2">
    <location>
        <begin position="43"/>
        <end position="65"/>
    </location>
</feature>
<evidence type="ECO:0000313" key="3">
    <source>
        <dbReference type="EMBL" id="KAK0710039.1"/>
    </source>
</evidence>
<reference evidence="3" key="1">
    <citation type="submission" date="2023-06" db="EMBL/GenBank/DDBJ databases">
        <title>Genome-scale phylogeny and comparative genomics of the fungal order Sordariales.</title>
        <authorList>
            <consortium name="Lawrence Berkeley National Laboratory"/>
            <person name="Hensen N."/>
            <person name="Bonometti L."/>
            <person name="Westerberg I."/>
            <person name="Brannstrom I.O."/>
            <person name="Guillou S."/>
            <person name="Cros-Aarteil S."/>
            <person name="Calhoun S."/>
            <person name="Haridas S."/>
            <person name="Kuo A."/>
            <person name="Mondo S."/>
            <person name="Pangilinan J."/>
            <person name="Riley R."/>
            <person name="LaButti K."/>
            <person name="Andreopoulos B."/>
            <person name="Lipzen A."/>
            <person name="Chen C."/>
            <person name="Yanf M."/>
            <person name="Daum C."/>
            <person name="Ng V."/>
            <person name="Clum A."/>
            <person name="Steindorff A."/>
            <person name="Ohm R."/>
            <person name="Martin F."/>
            <person name="Silar P."/>
            <person name="Natvig D."/>
            <person name="Lalanne C."/>
            <person name="Gautier V."/>
            <person name="Ament-velasquez S.L."/>
            <person name="Kruys A."/>
            <person name="Hutchinson M.I."/>
            <person name="Powell A.J."/>
            <person name="Barry K."/>
            <person name="Miller A.N."/>
            <person name="Grigoriev I.V."/>
            <person name="Debuchy R."/>
            <person name="Gladieux P."/>
            <person name="Thoren M.H."/>
            <person name="Johannesson H."/>
        </authorList>
    </citation>
    <scope>NUCLEOTIDE SEQUENCE</scope>
    <source>
        <strain evidence="3">SMH2392-1A</strain>
    </source>
</reference>
<feature type="transmembrane region" description="Helical" evidence="2">
    <location>
        <begin position="85"/>
        <end position="107"/>
    </location>
</feature>
<feature type="region of interest" description="Disordered" evidence="1">
    <location>
        <begin position="142"/>
        <end position="192"/>
    </location>
</feature>
<dbReference type="AlphaFoldDB" id="A0AA40A699"/>
<proteinExistence type="predicted"/>
<accession>A0AA40A699</accession>
<gene>
    <name evidence="3" type="ORF">B0T26DRAFT_874969</name>
</gene>
<sequence length="192" mass="20970">MKDQIERAATALAVFIGAAASLFIASSISGIKEKEPDNATDDVNGLIFLAFFIAIIGYAHGYAILTYTAITNRNEVDLRAVDRFLFCWGYFLSSGSFLVVAMVRLMFGKVLRSHHSFAWAIAGSAVIGVTRLKFGCSFSFQPPGSPQPVDRRRVSGKSHDSGEGLKGLQPSNKPAPWVKENREPGSSHRFQK</sequence>
<dbReference type="EMBL" id="JAUIRO010000006">
    <property type="protein sequence ID" value="KAK0710039.1"/>
    <property type="molecule type" value="Genomic_DNA"/>
</dbReference>
<keyword evidence="2" id="KW-1133">Transmembrane helix</keyword>
<dbReference type="Proteomes" id="UP001172101">
    <property type="component" value="Unassembled WGS sequence"/>
</dbReference>
<evidence type="ECO:0000313" key="4">
    <source>
        <dbReference type="Proteomes" id="UP001172101"/>
    </source>
</evidence>
<comment type="caution">
    <text evidence="3">The sequence shown here is derived from an EMBL/GenBank/DDBJ whole genome shotgun (WGS) entry which is preliminary data.</text>
</comment>
<dbReference type="GeneID" id="85331319"/>
<protein>
    <submittedName>
        <fullName evidence="3">Uncharacterized protein</fullName>
    </submittedName>
</protein>
<keyword evidence="4" id="KW-1185">Reference proteome</keyword>
<organism evidence="3 4">
    <name type="scientific">Lasiosphaeria miniovina</name>
    <dbReference type="NCBI Taxonomy" id="1954250"/>
    <lineage>
        <taxon>Eukaryota</taxon>
        <taxon>Fungi</taxon>
        <taxon>Dikarya</taxon>
        <taxon>Ascomycota</taxon>
        <taxon>Pezizomycotina</taxon>
        <taxon>Sordariomycetes</taxon>
        <taxon>Sordariomycetidae</taxon>
        <taxon>Sordariales</taxon>
        <taxon>Lasiosphaeriaceae</taxon>
        <taxon>Lasiosphaeria</taxon>
    </lineage>
</organism>
<evidence type="ECO:0000256" key="2">
    <source>
        <dbReference type="SAM" id="Phobius"/>
    </source>
</evidence>
<feature type="compositionally biased region" description="Basic and acidic residues" evidence="1">
    <location>
        <begin position="149"/>
        <end position="163"/>
    </location>
</feature>
<name>A0AA40A699_9PEZI</name>
<evidence type="ECO:0000256" key="1">
    <source>
        <dbReference type="SAM" id="MobiDB-lite"/>
    </source>
</evidence>